<dbReference type="Pfam" id="PF00957">
    <property type="entry name" value="Synaptobrevin"/>
    <property type="match status" value="1"/>
</dbReference>
<dbReference type="PANTHER" id="PTHR21136">
    <property type="entry name" value="SNARE PROTEINS"/>
    <property type="match status" value="1"/>
</dbReference>
<dbReference type="eggNOG" id="KOG0860">
    <property type="taxonomic scope" value="Eukaryota"/>
</dbReference>
<evidence type="ECO:0000256" key="1">
    <source>
        <dbReference type="ARBA" id="ARBA00022927"/>
    </source>
</evidence>
<keyword evidence="1" id="KW-0653">Protein transport</keyword>
<dbReference type="InterPro" id="IPR038426">
    <property type="entry name" value="Nyv1_longin_sf"/>
</dbReference>
<evidence type="ECO:0000313" key="6">
    <source>
        <dbReference type="Proteomes" id="UP000005220"/>
    </source>
</evidence>
<dbReference type="GO" id="GO:0031201">
    <property type="term" value="C:SNARE complex"/>
    <property type="evidence" value="ECO:0007669"/>
    <property type="project" value="EnsemblFungi"/>
</dbReference>
<dbReference type="HOGENOM" id="CLU_1107824_0_0_1"/>
<keyword evidence="3" id="KW-0472">Membrane</keyword>
<dbReference type="InterPro" id="IPR019005">
    <property type="entry name" value="Vacuolar_R-SNAR_Nyv1_longi_dom"/>
</dbReference>
<dbReference type="InParanoid" id="H2AQC4"/>
<gene>
    <name evidence="5" type="primary">KAFR0B02770</name>
    <name evidence="5" type="ORF">KAFR_0B02770</name>
</gene>
<accession>H2AQC4</accession>
<dbReference type="EMBL" id="HE650822">
    <property type="protein sequence ID" value="CCF56574.1"/>
    <property type="molecule type" value="Genomic_DNA"/>
</dbReference>
<dbReference type="GO" id="GO:0042144">
    <property type="term" value="P:vacuole fusion, non-autophagic"/>
    <property type="evidence" value="ECO:0007669"/>
    <property type="project" value="EnsemblFungi"/>
</dbReference>
<dbReference type="Gene3D" id="3.30.450.230">
    <property type="entry name" value="Vacuolar R-SNARE Nyv1, longin domain"/>
    <property type="match status" value="1"/>
</dbReference>
<dbReference type="PROSITE" id="PS50892">
    <property type="entry name" value="V_SNARE"/>
    <property type="match status" value="1"/>
</dbReference>
<dbReference type="Pfam" id="PF09426">
    <property type="entry name" value="Nyv1_longin"/>
    <property type="match status" value="1"/>
</dbReference>
<keyword evidence="3" id="KW-1133">Transmembrane helix</keyword>
<evidence type="ECO:0000313" key="5">
    <source>
        <dbReference type="EMBL" id="CCF56574.1"/>
    </source>
</evidence>
<dbReference type="GO" id="GO:0006906">
    <property type="term" value="P:vesicle fusion"/>
    <property type="evidence" value="ECO:0007669"/>
    <property type="project" value="EnsemblFungi"/>
</dbReference>
<keyword evidence="6" id="KW-1185">Reference proteome</keyword>
<dbReference type="STRING" id="1071382.H2AQC4"/>
<dbReference type="PRINTS" id="PR00219">
    <property type="entry name" value="SYNAPTOBREVN"/>
</dbReference>
<evidence type="ECO:0000256" key="3">
    <source>
        <dbReference type="SAM" id="Phobius"/>
    </source>
</evidence>
<dbReference type="SUPFAM" id="SSF58038">
    <property type="entry name" value="SNARE fusion complex"/>
    <property type="match status" value="1"/>
</dbReference>
<dbReference type="InterPro" id="IPR051097">
    <property type="entry name" value="Synaptobrevin-like_transport"/>
</dbReference>
<dbReference type="Proteomes" id="UP000005220">
    <property type="component" value="Chromosome 2"/>
</dbReference>
<dbReference type="AlphaFoldDB" id="H2AQC4"/>
<dbReference type="InterPro" id="IPR001388">
    <property type="entry name" value="Synaptobrevin-like"/>
</dbReference>
<feature type="domain" description="V-SNARE coiled-coil homology" evidence="4">
    <location>
        <begin position="152"/>
        <end position="212"/>
    </location>
</feature>
<keyword evidence="2" id="KW-0175">Coiled coil</keyword>
<proteinExistence type="predicted"/>
<feature type="transmembrane region" description="Helical" evidence="3">
    <location>
        <begin position="217"/>
        <end position="237"/>
    </location>
</feature>
<dbReference type="KEGG" id="kaf:KAFR_0B02770"/>
<evidence type="ECO:0000256" key="2">
    <source>
        <dbReference type="PROSITE-ProRule" id="PRU00290"/>
    </source>
</evidence>
<dbReference type="GeneID" id="13882955"/>
<organism evidence="5 6">
    <name type="scientific">Kazachstania africana (strain ATCC 22294 / BCRC 22015 / CBS 2517 / CECT 1963 / NBRC 1671 / NRRL Y-8276)</name>
    <name type="common">Yeast</name>
    <name type="synonym">Kluyveromyces africanus</name>
    <dbReference type="NCBI Taxonomy" id="1071382"/>
    <lineage>
        <taxon>Eukaryota</taxon>
        <taxon>Fungi</taxon>
        <taxon>Dikarya</taxon>
        <taxon>Ascomycota</taxon>
        <taxon>Saccharomycotina</taxon>
        <taxon>Saccharomycetes</taxon>
        <taxon>Saccharomycetales</taxon>
        <taxon>Saccharomycetaceae</taxon>
        <taxon>Kazachstania</taxon>
    </lineage>
</organism>
<dbReference type="GO" id="GO:0007036">
    <property type="term" value="P:vacuolar calcium ion homeostasis"/>
    <property type="evidence" value="ECO:0007669"/>
    <property type="project" value="EnsemblFungi"/>
</dbReference>
<dbReference type="InterPro" id="IPR042855">
    <property type="entry name" value="V_SNARE_CC"/>
</dbReference>
<dbReference type="GO" id="GO:0005484">
    <property type="term" value="F:SNAP receptor activity"/>
    <property type="evidence" value="ECO:0007669"/>
    <property type="project" value="EnsemblFungi"/>
</dbReference>
<reference evidence="5 6" key="1">
    <citation type="journal article" date="2011" name="Proc. Natl. Acad. Sci. U.S.A.">
        <title>Evolutionary erosion of yeast sex chromosomes by mating-type switching accidents.</title>
        <authorList>
            <person name="Gordon J.L."/>
            <person name="Armisen D."/>
            <person name="Proux-Wera E."/>
            <person name="Oheigeartaigh S.S."/>
            <person name="Byrne K.P."/>
            <person name="Wolfe K.H."/>
        </authorList>
    </citation>
    <scope>NUCLEOTIDE SEQUENCE [LARGE SCALE GENOMIC DNA]</scope>
    <source>
        <strain evidence="6">ATCC 22294 / BCRC 22015 / CBS 2517 / CECT 1963 / NBRC 1671 / NRRL Y-8276</strain>
    </source>
</reference>
<protein>
    <recommendedName>
        <fullName evidence="4">V-SNARE coiled-coil homology domain-containing protein</fullName>
    </recommendedName>
</protein>
<dbReference type="GO" id="GO:0000329">
    <property type="term" value="C:fungal-type vacuole membrane"/>
    <property type="evidence" value="ECO:0007669"/>
    <property type="project" value="EnsemblFungi"/>
</dbReference>
<evidence type="ECO:0000259" key="4">
    <source>
        <dbReference type="PROSITE" id="PS50892"/>
    </source>
</evidence>
<dbReference type="PANTHER" id="PTHR21136:SF168">
    <property type="entry name" value="VESICLE-ASSOCIATED MEMBRANE PROTEIN 9"/>
    <property type="match status" value="1"/>
</dbReference>
<dbReference type="FunCoup" id="H2AQC4">
    <property type="interactions" value="74"/>
</dbReference>
<sequence>MKTFNVNYIEAIRNNETISAFHNPMSSTNDNGSLNKSYGTMTSTIDPKLFHKLILDLVLPKVQMIEGNKVTKMSTKIIDGFDCYYTTTDTNDILVCFISENLPIIVPIRVLSELKHFNYDSDDQLKADIKLILDKFHDELLMYKNENSIQTNANDAEDELDDIIQIMNDNIDKFLQRQERVSLLVGRTSRLNNNSSNFKRKAERLQERLWWQKMKNWTLLIFTIILFSSALFIFVYIL</sequence>
<dbReference type="CDD" id="cd15843">
    <property type="entry name" value="R-SNARE"/>
    <property type="match status" value="1"/>
</dbReference>
<keyword evidence="1" id="KW-0813">Transport</keyword>
<keyword evidence="3" id="KW-0812">Transmembrane</keyword>
<name>H2AQC4_KAZAF</name>
<dbReference type="OrthoDB" id="190375at2759"/>
<dbReference type="GO" id="GO:0015031">
    <property type="term" value="P:protein transport"/>
    <property type="evidence" value="ECO:0007669"/>
    <property type="project" value="UniProtKB-KW"/>
</dbReference>
<dbReference type="RefSeq" id="XP_003955709.1">
    <property type="nucleotide sequence ID" value="XM_003955660.1"/>
</dbReference>
<dbReference type="Gene3D" id="1.20.5.110">
    <property type="match status" value="1"/>
</dbReference>